<dbReference type="RefSeq" id="WP_044185747.1">
    <property type="nucleotide sequence ID" value="NZ_JMCB01000003.1"/>
</dbReference>
<proteinExistence type="predicted"/>
<evidence type="ECO:0000256" key="1">
    <source>
        <dbReference type="SAM" id="MobiDB-lite"/>
    </source>
</evidence>
<name>A0A085WS95_9BACT</name>
<protein>
    <submittedName>
        <fullName evidence="2">Uncharacterized protein</fullName>
    </submittedName>
</protein>
<feature type="region of interest" description="Disordered" evidence="1">
    <location>
        <begin position="1"/>
        <end position="23"/>
    </location>
</feature>
<organism evidence="2 3">
    <name type="scientific">Hyalangium minutum</name>
    <dbReference type="NCBI Taxonomy" id="394096"/>
    <lineage>
        <taxon>Bacteria</taxon>
        <taxon>Pseudomonadati</taxon>
        <taxon>Myxococcota</taxon>
        <taxon>Myxococcia</taxon>
        <taxon>Myxococcales</taxon>
        <taxon>Cystobacterineae</taxon>
        <taxon>Archangiaceae</taxon>
        <taxon>Hyalangium</taxon>
    </lineage>
</organism>
<dbReference type="EMBL" id="JMCB01000003">
    <property type="protein sequence ID" value="KFE70558.1"/>
    <property type="molecule type" value="Genomic_DNA"/>
</dbReference>
<dbReference type="STRING" id="394096.DB31_5600"/>
<dbReference type="Proteomes" id="UP000028725">
    <property type="component" value="Unassembled WGS sequence"/>
</dbReference>
<evidence type="ECO:0000313" key="2">
    <source>
        <dbReference type="EMBL" id="KFE70558.1"/>
    </source>
</evidence>
<comment type="caution">
    <text evidence="2">The sequence shown here is derived from an EMBL/GenBank/DDBJ whole genome shotgun (WGS) entry which is preliminary data.</text>
</comment>
<dbReference type="AlphaFoldDB" id="A0A085WS95"/>
<gene>
    <name evidence="2" type="ORF">DB31_5600</name>
</gene>
<reference evidence="2 3" key="1">
    <citation type="submission" date="2014-04" db="EMBL/GenBank/DDBJ databases">
        <title>Genome assembly of Hyalangium minutum DSM 14724.</title>
        <authorList>
            <person name="Sharma G."/>
            <person name="Subramanian S."/>
        </authorList>
    </citation>
    <scope>NUCLEOTIDE SEQUENCE [LARGE SCALE GENOMIC DNA]</scope>
    <source>
        <strain evidence="2 3">DSM 14724</strain>
    </source>
</reference>
<accession>A0A085WS95</accession>
<sequence length="97" mass="10677">MSNTKKLNESALTVPKSRSPSSELELLSEQYTLAAARRFPKGSQVKVTLREENGEVLMDIEGVPEDSVHLLIDVFTRPLPPLSDALGPQRPLPVRPS</sequence>
<evidence type="ECO:0000313" key="3">
    <source>
        <dbReference type="Proteomes" id="UP000028725"/>
    </source>
</evidence>
<keyword evidence="3" id="KW-1185">Reference proteome</keyword>